<keyword evidence="4" id="KW-0808">Transferase</keyword>
<dbReference type="EMBL" id="CALNXJ010000046">
    <property type="protein sequence ID" value="CAH3149841.1"/>
    <property type="molecule type" value="Genomic_DNA"/>
</dbReference>
<evidence type="ECO:0000256" key="9">
    <source>
        <dbReference type="ARBA" id="ARBA00023136"/>
    </source>
</evidence>
<evidence type="ECO:0000256" key="3">
    <source>
        <dbReference type="ARBA" id="ARBA00022516"/>
    </source>
</evidence>
<accession>A0AAU9XL80</accession>
<sequence>MATRQRKKMDFSFSFSFFEEPLQIGVVFMMTGLFIFGHTIGILLSFYVLLTPVYGFMVIYLFWTYFFDLKTSSKGGRRSETFRKLKSWEYFRDYFPARLVRTKRLDPRRNYILGYHPHGIMCCGAWINFATEATGFSRLFPGIKSHLLTLTLMFKFPLWRDFVMAGGVCDVSKESIRHIVTKQGTGNAAVIVIGGAAESLDARPGSYTLTLRNRKGFAKLALQTGAYLVPVFSFGENEIYNQVDNPRGSRLRAFQNKLMKILSFAPPLFFGRGISRILPTFLPYKRPICTVVGAPIPVKKAVANPSGQQINRLHKKYVQGLINLFDQQKHRYGLPRSVKLRIELTMPYVEFAPLRIPFHRRLETAAVALYYYSFYFGALLGTVIILGLFFTSYYPIAIIYLTWAYLIDGRTPDHGGRRSEFVRKARVWKYFRDYFPIKLIKTTELDPSKNYVFGYHPHGVLCAGAFCNFATEATDFSNTFPGIIPHLLPLMALFKPPLFRDYIMSSGMCNVTRESCEYILTKKGPGNSVVIVVGGAEEAFDAHPDTYTIILKPRKGFIKLALRTGASLVPVFAFGENDLFNQVKNPRGSWLRDIQQKIQKKVAFAPVLFFGRGIFQYTFGFLPHRRPVNVVVGTPIPVTRVANPTSDQLDDLHSIYIEKLKQLFEEKKTMYNVPESTELIIC</sequence>
<evidence type="ECO:0000256" key="5">
    <source>
        <dbReference type="ARBA" id="ARBA00022692"/>
    </source>
</evidence>
<comment type="caution">
    <text evidence="12">The sequence shown here is derived from an EMBL/GenBank/DDBJ whole genome shotgun (WGS) entry which is preliminary data.</text>
</comment>
<gene>
    <name evidence="12" type="ORF">PMEA_00024524</name>
</gene>
<evidence type="ECO:0000256" key="6">
    <source>
        <dbReference type="ARBA" id="ARBA00022824"/>
    </source>
</evidence>
<dbReference type="GO" id="GO:0019432">
    <property type="term" value="P:triglyceride biosynthetic process"/>
    <property type="evidence" value="ECO:0007669"/>
    <property type="project" value="TreeGrafter"/>
</dbReference>
<feature type="transmembrane region" description="Helical" evidence="11">
    <location>
        <begin position="46"/>
        <end position="67"/>
    </location>
</feature>
<evidence type="ECO:0000256" key="2">
    <source>
        <dbReference type="ARBA" id="ARBA00005420"/>
    </source>
</evidence>
<evidence type="ECO:0000256" key="7">
    <source>
        <dbReference type="ARBA" id="ARBA00022989"/>
    </source>
</evidence>
<proteinExistence type="inferred from homology"/>
<evidence type="ECO:0000256" key="8">
    <source>
        <dbReference type="ARBA" id="ARBA00023098"/>
    </source>
</evidence>
<keyword evidence="3" id="KW-0444">Lipid biosynthesis</keyword>
<dbReference type="AlphaFoldDB" id="A0AAU9XL80"/>
<dbReference type="Pfam" id="PF03982">
    <property type="entry name" value="DAGAT"/>
    <property type="match status" value="2"/>
</dbReference>
<keyword evidence="7 11" id="KW-1133">Transmembrane helix</keyword>
<evidence type="ECO:0000313" key="12">
    <source>
        <dbReference type="EMBL" id="CAH3149841.1"/>
    </source>
</evidence>
<reference evidence="12 13" key="1">
    <citation type="submission" date="2022-05" db="EMBL/GenBank/DDBJ databases">
        <authorList>
            <consortium name="Genoscope - CEA"/>
            <person name="William W."/>
        </authorList>
    </citation>
    <scope>NUCLEOTIDE SEQUENCE [LARGE SCALE GENOMIC DNA]</scope>
</reference>
<keyword evidence="10" id="KW-0012">Acyltransferase</keyword>
<evidence type="ECO:0000256" key="4">
    <source>
        <dbReference type="ARBA" id="ARBA00022679"/>
    </source>
</evidence>
<dbReference type="PANTHER" id="PTHR12317:SF79">
    <property type="entry name" value="ACYLTRANSFERASE"/>
    <property type="match status" value="1"/>
</dbReference>
<keyword evidence="8" id="KW-0443">Lipid metabolism</keyword>
<evidence type="ECO:0000256" key="10">
    <source>
        <dbReference type="ARBA" id="ARBA00023315"/>
    </source>
</evidence>
<dbReference type="GO" id="GO:0005789">
    <property type="term" value="C:endoplasmic reticulum membrane"/>
    <property type="evidence" value="ECO:0007669"/>
    <property type="project" value="UniProtKB-SubCell"/>
</dbReference>
<dbReference type="Proteomes" id="UP001159428">
    <property type="component" value="Unassembled WGS sequence"/>
</dbReference>
<evidence type="ECO:0008006" key="14">
    <source>
        <dbReference type="Google" id="ProtNLM"/>
    </source>
</evidence>
<dbReference type="InterPro" id="IPR007130">
    <property type="entry name" value="DAGAT"/>
</dbReference>
<organism evidence="12 13">
    <name type="scientific">Pocillopora meandrina</name>
    <dbReference type="NCBI Taxonomy" id="46732"/>
    <lineage>
        <taxon>Eukaryota</taxon>
        <taxon>Metazoa</taxon>
        <taxon>Cnidaria</taxon>
        <taxon>Anthozoa</taxon>
        <taxon>Hexacorallia</taxon>
        <taxon>Scleractinia</taxon>
        <taxon>Astrocoeniina</taxon>
        <taxon>Pocilloporidae</taxon>
        <taxon>Pocillopora</taxon>
    </lineage>
</organism>
<feature type="transmembrane region" description="Helical" evidence="11">
    <location>
        <begin position="369"/>
        <end position="390"/>
    </location>
</feature>
<keyword evidence="9 11" id="KW-0472">Membrane</keyword>
<comment type="similarity">
    <text evidence="2">Belongs to the diacylglycerol acyltransferase family.</text>
</comment>
<dbReference type="CDD" id="cd07987">
    <property type="entry name" value="LPLAT_MGAT-like"/>
    <property type="match status" value="2"/>
</dbReference>
<keyword evidence="13" id="KW-1185">Reference proteome</keyword>
<keyword evidence="5 11" id="KW-0812">Transmembrane</keyword>
<feature type="transmembrane region" description="Helical" evidence="11">
    <location>
        <begin position="21"/>
        <end position="40"/>
    </location>
</feature>
<protein>
    <recommendedName>
        <fullName evidence="14">Diacylglycerol O-acyltransferase</fullName>
    </recommendedName>
</protein>
<dbReference type="GO" id="GO:0004144">
    <property type="term" value="F:diacylglycerol O-acyltransferase activity"/>
    <property type="evidence" value="ECO:0007669"/>
    <property type="project" value="TreeGrafter"/>
</dbReference>
<keyword evidence="6" id="KW-0256">Endoplasmic reticulum</keyword>
<evidence type="ECO:0000313" key="13">
    <source>
        <dbReference type="Proteomes" id="UP001159428"/>
    </source>
</evidence>
<evidence type="ECO:0000256" key="11">
    <source>
        <dbReference type="SAM" id="Phobius"/>
    </source>
</evidence>
<evidence type="ECO:0000256" key="1">
    <source>
        <dbReference type="ARBA" id="ARBA00004477"/>
    </source>
</evidence>
<name>A0AAU9XL80_9CNID</name>
<dbReference type="PANTHER" id="PTHR12317">
    <property type="entry name" value="DIACYLGLYCEROL O-ACYLTRANSFERASE"/>
    <property type="match status" value="1"/>
</dbReference>
<comment type="subcellular location">
    <subcellularLocation>
        <location evidence="1">Endoplasmic reticulum membrane</location>
        <topology evidence="1">Multi-pass membrane protein</topology>
    </subcellularLocation>
</comment>